<dbReference type="EMBL" id="JYON01000003">
    <property type="protein sequence ID" value="KJH72764.1"/>
    <property type="molecule type" value="Genomic_DNA"/>
</dbReference>
<dbReference type="InterPro" id="IPR010404">
    <property type="entry name" value="CpcT/CpeT"/>
</dbReference>
<comment type="caution">
    <text evidence="5">The sequence shown here is derived from an EMBL/GenBank/DDBJ whole genome shotgun (WGS) entry which is preliminary data.</text>
</comment>
<dbReference type="InterPro" id="IPR038672">
    <property type="entry name" value="CpcT/CpeT_sf"/>
</dbReference>
<dbReference type="EC" id="4.-.-.-" evidence="3"/>
<evidence type="ECO:0000313" key="6">
    <source>
        <dbReference type="Proteomes" id="UP000032452"/>
    </source>
</evidence>
<proteinExistence type="inferred from homology"/>
<dbReference type="STRING" id="1618023.UH38_04160"/>
<evidence type="ECO:0000313" key="5">
    <source>
        <dbReference type="EMBL" id="KJH72764.1"/>
    </source>
</evidence>
<keyword evidence="2 3" id="KW-0456">Lyase</keyword>
<evidence type="ECO:0000256" key="4">
    <source>
        <dbReference type="SAM" id="SignalP"/>
    </source>
</evidence>
<dbReference type="AlphaFoldDB" id="A0A0D8ZWG0"/>
<name>A0A0D8ZWG0_9CYAN</name>
<keyword evidence="6" id="KW-1185">Reference proteome</keyword>
<evidence type="ECO:0000256" key="2">
    <source>
        <dbReference type="ARBA" id="ARBA00023239"/>
    </source>
</evidence>
<dbReference type="Proteomes" id="UP000032452">
    <property type="component" value="Unassembled WGS sequence"/>
</dbReference>
<dbReference type="HAMAP" id="MF_01460">
    <property type="entry name" value="Chrphore_lyase_CpxT"/>
    <property type="match status" value="1"/>
</dbReference>
<dbReference type="CDD" id="cd16338">
    <property type="entry name" value="CpcT"/>
    <property type="match status" value="1"/>
</dbReference>
<dbReference type="Pfam" id="PF06206">
    <property type="entry name" value="CpeT"/>
    <property type="match status" value="1"/>
</dbReference>
<dbReference type="OrthoDB" id="509115at2"/>
<feature type="signal peptide" evidence="4">
    <location>
        <begin position="1"/>
        <end position="21"/>
    </location>
</feature>
<dbReference type="PANTHER" id="PTHR35137">
    <property type="entry name" value="CHROMOPHORE LYASE CRL, CHLOROPLASTIC"/>
    <property type="match status" value="1"/>
</dbReference>
<accession>A0A0D8ZWG0</accession>
<dbReference type="RefSeq" id="WP_052672249.1">
    <property type="nucleotide sequence ID" value="NZ_CAWMDP010000011.1"/>
</dbReference>
<reference evidence="5 6" key="1">
    <citation type="submission" date="2015-02" db="EMBL/GenBank/DDBJ databases">
        <title>Draft genome of a novel marine cyanobacterium (Chroococcales) isolated from South Atlantic Ocean.</title>
        <authorList>
            <person name="Rigonato J."/>
            <person name="Alvarenga D.O."/>
            <person name="Branco L.H."/>
            <person name="Varani A.M."/>
            <person name="Brandini F.P."/>
            <person name="Fiore M.F."/>
        </authorList>
    </citation>
    <scope>NUCLEOTIDE SEQUENCE [LARGE SCALE GENOMIC DNA]</scope>
    <source>
        <strain evidence="5 6">CENA595</strain>
    </source>
</reference>
<sequence>MNKTTILIGTFLVATATPSYAQANVSVPIGQQVKEVVTHLVGVMDTSAQATATPGAPNVRITTCQVQLQAADINRPQAVFLYQEQALTKQLNKPYRQRFLRIAPTQDNRQVESAAFRPRTPENWTGLCSKPHQERVISKGDLSPSTCSVYLQRTGKNYVGETAAGGCPSKFRGAARITNRIILHQTGMDTLDRGYDAAGKQIWGAKERPYQFRWLNVVKKGAIAK</sequence>
<feature type="chain" id="PRO_5002337433" description="Chromophore lyase CpcT/CpeT" evidence="4">
    <location>
        <begin position="22"/>
        <end position="225"/>
    </location>
</feature>
<comment type="similarity">
    <text evidence="1 3">Belongs to the CpcT/CpeT biliprotein lyase family.</text>
</comment>
<dbReference type="GO" id="GO:0016829">
    <property type="term" value="F:lyase activity"/>
    <property type="evidence" value="ECO:0007669"/>
    <property type="project" value="UniProtKB-KW"/>
</dbReference>
<evidence type="ECO:0000256" key="3">
    <source>
        <dbReference type="HAMAP-Rule" id="MF_01460"/>
    </source>
</evidence>
<dbReference type="GO" id="GO:0017006">
    <property type="term" value="P:protein-tetrapyrrole linkage"/>
    <property type="evidence" value="ECO:0007669"/>
    <property type="project" value="UniProtKB-UniRule"/>
</dbReference>
<comment type="function">
    <text evidence="3">Covalently attaches a chromophore to Cys residue(s) of phycobiliproteins.</text>
</comment>
<gene>
    <name evidence="3" type="primary">cpcT</name>
    <name evidence="5" type="ORF">UH38_04160</name>
</gene>
<evidence type="ECO:0000256" key="1">
    <source>
        <dbReference type="ARBA" id="ARBA00008206"/>
    </source>
</evidence>
<dbReference type="PANTHER" id="PTHR35137:SF1">
    <property type="entry name" value="CHROMOPHORE LYASE CRL, CHLOROPLASTIC"/>
    <property type="match status" value="1"/>
</dbReference>
<keyword evidence="4" id="KW-0732">Signal</keyword>
<protein>
    <recommendedName>
        <fullName evidence="3">Chromophore lyase CpcT/CpeT</fullName>
        <ecNumber evidence="3">4.-.-.-</ecNumber>
    </recommendedName>
</protein>
<organism evidence="5 6">
    <name type="scientific">Aliterella atlantica CENA595</name>
    <dbReference type="NCBI Taxonomy" id="1618023"/>
    <lineage>
        <taxon>Bacteria</taxon>
        <taxon>Bacillati</taxon>
        <taxon>Cyanobacteriota</taxon>
        <taxon>Cyanophyceae</taxon>
        <taxon>Chroococcidiopsidales</taxon>
        <taxon>Aliterellaceae</taxon>
        <taxon>Aliterella</taxon>
    </lineage>
</organism>
<dbReference type="Gene3D" id="2.40.128.590">
    <property type="entry name" value="CpcT/CpeT domain"/>
    <property type="match status" value="1"/>
</dbReference>